<dbReference type="HOGENOM" id="CLU_2193637_0_0_7"/>
<accession>Q1MPS4</accession>
<keyword evidence="3" id="KW-1185">Reference proteome</keyword>
<dbReference type="eggNOG" id="ENOG5031EPY">
    <property type="taxonomic scope" value="Bacteria"/>
</dbReference>
<organism evidence="2 3">
    <name type="scientific">Lawsonia intracellularis (strain PHE/MN1-00)</name>
    <dbReference type="NCBI Taxonomy" id="363253"/>
    <lineage>
        <taxon>Bacteria</taxon>
        <taxon>Pseudomonadati</taxon>
        <taxon>Thermodesulfobacteriota</taxon>
        <taxon>Desulfovibrionia</taxon>
        <taxon>Desulfovibrionales</taxon>
        <taxon>Desulfovibrionaceae</taxon>
        <taxon>Lawsonia</taxon>
    </lineage>
</organism>
<reference evidence="2 3" key="1">
    <citation type="submission" date="2005-11" db="EMBL/GenBank/DDBJ databases">
        <title>The complete genome sequence of Lawsonia intracellularis: the causative agent of proliferative enteropathy.</title>
        <authorList>
            <person name="Kaur K."/>
            <person name="Zhang Q."/>
            <person name="Beckler D."/>
            <person name="Munir S."/>
            <person name="Li L."/>
            <person name="Kinsley K."/>
            <person name="Herron L."/>
            <person name="Peterson A."/>
            <person name="May B."/>
            <person name="Singh S."/>
            <person name="Gebhart C."/>
            <person name="Kapur V."/>
        </authorList>
    </citation>
    <scope>NUCLEOTIDE SEQUENCE [LARGE SCALE GENOMIC DNA]</scope>
    <source>
        <strain evidence="2 3">PHE/MN1-00</strain>
    </source>
</reference>
<evidence type="ECO:0000256" key="1">
    <source>
        <dbReference type="SAM" id="SignalP"/>
    </source>
</evidence>
<proteinExistence type="predicted"/>
<dbReference type="Proteomes" id="UP000002430">
    <property type="component" value="Chromosome"/>
</dbReference>
<feature type="chain" id="PRO_5004194473" evidence="1">
    <location>
        <begin position="25"/>
        <end position="108"/>
    </location>
</feature>
<dbReference type="STRING" id="363253.LI0949"/>
<gene>
    <name evidence="2" type="ordered locus">LI0949</name>
</gene>
<dbReference type="AlphaFoldDB" id="Q1MPS4"/>
<dbReference type="EMBL" id="AM180252">
    <property type="protein sequence ID" value="CAJ55003.1"/>
    <property type="molecule type" value="Genomic_DNA"/>
</dbReference>
<dbReference type="KEGG" id="lip:LI0949"/>
<evidence type="ECO:0000313" key="2">
    <source>
        <dbReference type="EMBL" id="CAJ55003.1"/>
    </source>
</evidence>
<sequence>MCRILASFLACFMLIMVSYTLSDAKSDKFRTKGTVTSVNEEEQMFTIKNKHGETISFKVERKSDFEIERSIFDDKDVSFSELKVGDEVKVKAYKGEPPVADDVTIYRK</sequence>
<feature type="signal peptide" evidence="1">
    <location>
        <begin position="1"/>
        <end position="24"/>
    </location>
</feature>
<evidence type="ECO:0000313" key="3">
    <source>
        <dbReference type="Proteomes" id="UP000002430"/>
    </source>
</evidence>
<name>Q1MPS4_LAWIP</name>
<protein>
    <submittedName>
        <fullName evidence="2">NA</fullName>
    </submittedName>
</protein>
<keyword evidence="1" id="KW-0732">Signal</keyword>